<comment type="caution">
    <text evidence="4">The sequence shown here is derived from an EMBL/GenBank/DDBJ whole genome shotgun (WGS) entry which is preliminary data.</text>
</comment>
<feature type="region of interest" description="Disordered" evidence="1">
    <location>
        <begin position="104"/>
        <end position="150"/>
    </location>
</feature>
<protein>
    <submittedName>
        <fullName evidence="4">SPOR domain-containing protein</fullName>
    </submittedName>
</protein>
<accession>A0ABT2X8N1</accession>
<feature type="chain" id="PRO_5045803424" evidence="2">
    <location>
        <begin position="24"/>
        <end position="244"/>
    </location>
</feature>
<proteinExistence type="predicted"/>
<evidence type="ECO:0000256" key="1">
    <source>
        <dbReference type="SAM" id="MobiDB-lite"/>
    </source>
</evidence>
<dbReference type="Proteomes" id="UP001209535">
    <property type="component" value="Unassembled WGS sequence"/>
</dbReference>
<feature type="compositionally biased region" description="Low complexity" evidence="1">
    <location>
        <begin position="111"/>
        <end position="124"/>
    </location>
</feature>
<evidence type="ECO:0000313" key="5">
    <source>
        <dbReference type="Proteomes" id="UP001209535"/>
    </source>
</evidence>
<dbReference type="Pfam" id="PF05036">
    <property type="entry name" value="SPOR"/>
    <property type="match status" value="1"/>
</dbReference>
<dbReference type="EMBL" id="JAOVQO010000026">
    <property type="protein sequence ID" value="MCU9850311.1"/>
    <property type="molecule type" value="Genomic_DNA"/>
</dbReference>
<dbReference type="InterPro" id="IPR036680">
    <property type="entry name" value="SPOR-like_sf"/>
</dbReference>
<gene>
    <name evidence="4" type="ORF">OEZ60_20190</name>
</gene>
<feature type="compositionally biased region" description="Low complexity" evidence="1">
    <location>
        <begin position="132"/>
        <end position="150"/>
    </location>
</feature>
<dbReference type="RefSeq" id="WP_263340248.1">
    <property type="nucleotide sequence ID" value="NZ_JAOVQO010000026.1"/>
</dbReference>
<keyword evidence="5" id="KW-1185">Reference proteome</keyword>
<evidence type="ECO:0000313" key="4">
    <source>
        <dbReference type="EMBL" id="MCU9850311.1"/>
    </source>
</evidence>
<feature type="signal peptide" evidence="2">
    <location>
        <begin position="1"/>
        <end position="23"/>
    </location>
</feature>
<evidence type="ECO:0000256" key="2">
    <source>
        <dbReference type="SAM" id="SignalP"/>
    </source>
</evidence>
<sequence length="244" mass="25331">MQVKRQVLSTALVTFLTVGAAAAQSGTEPYAPSEEPPAGFEGHRYVDTAGCVFLREDAGGTVAWKPRLARDRTPICGDEPTFPDGPPAELLTAKTPEAVAPEIEAPEAETPEPQVAEPQVAEPAEAPPPAVAEPVEPEPAAVAEPEPAAVAEPEVRVGEVASLSRAEAAGGRYIQVGAFVGMPRVDRAAAKLFELGFGAAVVEERARGRKINTVLAGPFDDPGALAAALQAVRRAGFSDAFPRP</sequence>
<dbReference type="PROSITE" id="PS51724">
    <property type="entry name" value="SPOR"/>
    <property type="match status" value="1"/>
</dbReference>
<reference evidence="4 5" key="1">
    <citation type="submission" date="2022-10" db="EMBL/GenBank/DDBJ databases">
        <title>Defluviimonas sp. nov., isolated from ocean surface sediments.</title>
        <authorList>
            <person name="He W."/>
            <person name="Wang L."/>
            <person name="Zhang D.-F."/>
        </authorList>
    </citation>
    <scope>NUCLEOTIDE SEQUENCE [LARGE SCALE GENOMIC DNA]</scope>
    <source>
        <strain evidence="4 5">WL0024</strain>
    </source>
</reference>
<name>A0ABT2X8N1_9RHOB</name>
<feature type="domain" description="SPOR" evidence="3">
    <location>
        <begin position="166"/>
        <end position="244"/>
    </location>
</feature>
<dbReference type="InterPro" id="IPR007730">
    <property type="entry name" value="SPOR-like_dom"/>
</dbReference>
<evidence type="ECO:0000259" key="3">
    <source>
        <dbReference type="PROSITE" id="PS51724"/>
    </source>
</evidence>
<dbReference type="Gene3D" id="3.30.70.1070">
    <property type="entry name" value="Sporulation related repeat"/>
    <property type="match status" value="1"/>
</dbReference>
<dbReference type="SUPFAM" id="SSF110997">
    <property type="entry name" value="Sporulation related repeat"/>
    <property type="match status" value="1"/>
</dbReference>
<keyword evidence="2" id="KW-0732">Signal</keyword>
<organism evidence="4 5">
    <name type="scientific">Albidovulum salinarum</name>
    <dbReference type="NCBI Taxonomy" id="2984153"/>
    <lineage>
        <taxon>Bacteria</taxon>
        <taxon>Pseudomonadati</taxon>
        <taxon>Pseudomonadota</taxon>
        <taxon>Alphaproteobacteria</taxon>
        <taxon>Rhodobacterales</taxon>
        <taxon>Paracoccaceae</taxon>
        <taxon>Albidovulum</taxon>
    </lineage>
</organism>